<gene>
    <name evidence="2" type="ORF">TI39_contig5832g00027</name>
</gene>
<protein>
    <submittedName>
        <fullName evidence="2">Uncharacterized protein</fullName>
    </submittedName>
</protein>
<dbReference type="OrthoDB" id="3642993at2759"/>
<evidence type="ECO:0000313" key="2">
    <source>
        <dbReference type="EMBL" id="KJX92675.1"/>
    </source>
</evidence>
<evidence type="ECO:0000313" key="3">
    <source>
        <dbReference type="Proteomes" id="UP000033647"/>
    </source>
</evidence>
<name>A0A0F4G8W0_9PEZI</name>
<proteinExistence type="predicted"/>
<keyword evidence="3" id="KW-1185">Reference proteome</keyword>
<sequence length="167" mass="18069">MNRLTFATIVASLFATTSAQAPPFHVTNFAAQDIRIPSESHNVSFTVKHLGAAPQQGGDAPFDLSIAWQGCDPPTCYINTEGTGWYTRIVPGSYKGATDFTLEIVKHNIYKAATTWTAMVPYMEGSAGYDCSRGGQSTLCGFQDESDSTYETVYVGGLEAEYPSPRC</sequence>
<organism evidence="2 3">
    <name type="scientific">Zymoseptoria brevis</name>
    <dbReference type="NCBI Taxonomy" id="1047168"/>
    <lineage>
        <taxon>Eukaryota</taxon>
        <taxon>Fungi</taxon>
        <taxon>Dikarya</taxon>
        <taxon>Ascomycota</taxon>
        <taxon>Pezizomycotina</taxon>
        <taxon>Dothideomycetes</taxon>
        <taxon>Dothideomycetidae</taxon>
        <taxon>Mycosphaerellales</taxon>
        <taxon>Mycosphaerellaceae</taxon>
        <taxon>Zymoseptoria</taxon>
    </lineage>
</organism>
<keyword evidence="1" id="KW-0732">Signal</keyword>
<evidence type="ECO:0000256" key="1">
    <source>
        <dbReference type="SAM" id="SignalP"/>
    </source>
</evidence>
<dbReference type="Proteomes" id="UP000033647">
    <property type="component" value="Unassembled WGS sequence"/>
</dbReference>
<dbReference type="AlphaFoldDB" id="A0A0F4G8W0"/>
<comment type="caution">
    <text evidence="2">The sequence shown here is derived from an EMBL/GenBank/DDBJ whole genome shotgun (WGS) entry which is preliminary data.</text>
</comment>
<reference evidence="2 3" key="1">
    <citation type="submission" date="2015-03" db="EMBL/GenBank/DDBJ databases">
        <title>RNA-seq based gene annotation and comparative genomics of four Zymoseptoria species reveal species-specific pathogenicity related genes and transposable element activity.</title>
        <authorList>
            <person name="Grandaubert J."/>
            <person name="Bhattacharyya A."/>
            <person name="Stukenbrock E.H."/>
        </authorList>
    </citation>
    <scope>NUCLEOTIDE SEQUENCE [LARGE SCALE GENOMIC DNA]</scope>
    <source>
        <strain evidence="2 3">Zb18110</strain>
    </source>
</reference>
<accession>A0A0F4G8W0</accession>
<feature type="chain" id="PRO_5002468622" evidence="1">
    <location>
        <begin position="20"/>
        <end position="167"/>
    </location>
</feature>
<dbReference type="EMBL" id="LAFY01005787">
    <property type="protein sequence ID" value="KJX92675.1"/>
    <property type="molecule type" value="Genomic_DNA"/>
</dbReference>
<feature type="signal peptide" evidence="1">
    <location>
        <begin position="1"/>
        <end position="19"/>
    </location>
</feature>